<evidence type="ECO:0000256" key="15">
    <source>
        <dbReference type="SAM" id="Coils"/>
    </source>
</evidence>
<dbReference type="NCBIfam" id="NF009988">
    <property type="entry name" value="PRK13454.1"/>
    <property type="match status" value="1"/>
</dbReference>
<dbReference type="InterPro" id="IPR002146">
    <property type="entry name" value="ATP_synth_b/b'su_bac/chlpt"/>
</dbReference>
<organism evidence="16 17">
    <name type="scientific">Sedimentitalea arenosa</name>
    <dbReference type="NCBI Taxonomy" id="2798803"/>
    <lineage>
        <taxon>Bacteria</taxon>
        <taxon>Pseudomonadati</taxon>
        <taxon>Pseudomonadota</taxon>
        <taxon>Alphaproteobacteria</taxon>
        <taxon>Rhodobacterales</taxon>
        <taxon>Paracoccaceae</taxon>
        <taxon>Sedimentitalea</taxon>
    </lineage>
</organism>
<dbReference type="RefSeq" id="WP_199025039.1">
    <property type="nucleotide sequence ID" value="NZ_JAELVR010000007.1"/>
</dbReference>
<sequence>MATETHNASGDGLADAVGVDSHAAADAAPGMPQLDFSSFPNQIFWLVVTLVVIYLVLTRVALPRIAAILAERQGTITNDLAAAEDLKARAVEAEAAYNQALTDARAEAQEIIAKAKADMQADLDVAIQKADAEIAAKAAESEKAIAEIRASALDSIKIVATDTAAELVAAMGGKAESDAVSSAVDSRLKG</sequence>
<keyword evidence="17" id="KW-1185">Reference proteome</keyword>
<protein>
    <recommendedName>
        <fullName evidence="13">ATP synthase subunit b</fullName>
    </recommendedName>
    <alternativeName>
        <fullName evidence="13">ATP synthase F(0) sector subunit b</fullName>
    </alternativeName>
    <alternativeName>
        <fullName evidence="13">ATPase subunit I</fullName>
    </alternativeName>
    <alternativeName>
        <fullName evidence="13">F-type ATPase subunit b</fullName>
        <shortName evidence="13">F-ATPase subunit b</shortName>
    </alternativeName>
</protein>
<keyword evidence="15" id="KW-0175">Coiled coil</keyword>
<dbReference type="Proteomes" id="UP000619079">
    <property type="component" value="Unassembled WGS sequence"/>
</dbReference>
<comment type="similarity">
    <text evidence="1 13 14">Belongs to the ATPase B chain family.</text>
</comment>
<dbReference type="PANTHER" id="PTHR33445:SF1">
    <property type="entry name" value="ATP SYNTHASE SUBUNIT B"/>
    <property type="match status" value="1"/>
</dbReference>
<evidence type="ECO:0000256" key="3">
    <source>
        <dbReference type="ARBA" id="ARBA00022547"/>
    </source>
</evidence>
<dbReference type="EMBL" id="JAELVR010000007">
    <property type="protein sequence ID" value="MBJ6372162.1"/>
    <property type="molecule type" value="Genomic_DNA"/>
</dbReference>
<dbReference type="GO" id="GO:0005886">
    <property type="term" value="C:plasma membrane"/>
    <property type="evidence" value="ECO:0007669"/>
    <property type="project" value="UniProtKB-SubCell"/>
</dbReference>
<evidence type="ECO:0000313" key="17">
    <source>
        <dbReference type="Proteomes" id="UP000619079"/>
    </source>
</evidence>
<evidence type="ECO:0000256" key="4">
    <source>
        <dbReference type="ARBA" id="ARBA00022692"/>
    </source>
</evidence>
<dbReference type="Gene3D" id="6.10.250.1580">
    <property type="match status" value="1"/>
</dbReference>
<evidence type="ECO:0000256" key="5">
    <source>
        <dbReference type="ARBA" id="ARBA00022781"/>
    </source>
</evidence>
<evidence type="ECO:0000256" key="11">
    <source>
        <dbReference type="ARBA" id="ARBA00025614"/>
    </source>
</evidence>
<dbReference type="GO" id="GO:0045259">
    <property type="term" value="C:proton-transporting ATP synthase complex"/>
    <property type="evidence" value="ECO:0007669"/>
    <property type="project" value="UniProtKB-KW"/>
</dbReference>
<keyword evidence="4 13" id="KW-0812">Transmembrane</keyword>
<evidence type="ECO:0000256" key="12">
    <source>
        <dbReference type="ARBA" id="ARBA00037847"/>
    </source>
</evidence>
<evidence type="ECO:0000256" key="7">
    <source>
        <dbReference type="ARBA" id="ARBA00023065"/>
    </source>
</evidence>
<dbReference type="GO" id="GO:0046933">
    <property type="term" value="F:proton-transporting ATP synthase activity, rotational mechanism"/>
    <property type="evidence" value="ECO:0007669"/>
    <property type="project" value="UniProtKB-UniRule"/>
</dbReference>
<name>A0A8J7IVK9_9RHOB</name>
<dbReference type="InterPro" id="IPR050059">
    <property type="entry name" value="ATP_synthase_B_chain"/>
</dbReference>
<dbReference type="CDD" id="cd06503">
    <property type="entry name" value="ATP-synt_Fo_b"/>
    <property type="match status" value="1"/>
</dbReference>
<evidence type="ECO:0000256" key="1">
    <source>
        <dbReference type="ARBA" id="ARBA00005513"/>
    </source>
</evidence>
<feature type="transmembrane region" description="Helical" evidence="13">
    <location>
        <begin position="43"/>
        <end position="62"/>
    </location>
</feature>
<reference evidence="16" key="1">
    <citation type="submission" date="2020-12" db="EMBL/GenBank/DDBJ databases">
        <title>Sedimentitalea sp. nov., isolated from sand in Incheon.</title>
        <authorList>
            <person name="Kim W."/>
        </authorList>
    </citation>
    <scope>NUCLEOTIDE SEQUENCE</scope>
    <source>
        <strain evidence="16">CAU 1593</strain>
    </source>
</reference>
<dbReference type="HAMAP" id="MF_01398">
    <property type="entry name" value="ATP_synth_b_bprime"/>
    <property type="match status" value="1"/>
</dbReference>
<keyword evidence="9 13" id="KW-0066">ATP synthesis</keyword>
<evidence type="ECO:0000313" key="16">
    <source>
        <dbReference type="EMBL" id="MBJ6372162.1"/>
    </source>
</evidence>
<comment type="subcellular location">
    <subcellularLocation>
        <location evidence="13">Cell membrane</location>
        <topology evidence="13">Single-pass membrane protein</topology>
    </subcellularLocation>
    <subcellularLocation>
        <location evidence="12">Endomembrane system</location>
        <topology evidence="12">Single-pass membrane protein</topology>
    </subcellularLocation>
</comment>
<keyword evidence="3 13" id="KW-0138">CF(0)</keyword>
<dbReference type="AlphaFoldDB" id="A0A8J7IVK9"/>
<evidence type="ECO:0000256" key="9">
    <source>
        <dbReference type="ARBA" id="ARBA00023310"/>
    </source>
</evidence>
<comment type="subunit">
    <text evidence="13">F-type ATPases have 2 components, F(1) - the catalytic core - and F(0) - the membrane proton channel. F(1) has five subunits: alpha(3), beta(3), gamma(1), delta(1), epsilon(1). F(0) has three main subunits: a(1), b(2) and c(10-14). The alpha and beta chains form an alternating ring which encloses part of the gamma chain. F(1) is attached to F(0) by a central stalk formed by the gamma and epsilon chains, while a peripheral stalk is formed by the delta and b chains.</text>
</comment>
<gene>
    <name evidence="13" type="primary">atpF</name>
    <name evidence="16" type="ORF">JF290_11555</name>
</gene>
<feature type="coiled-coil region" evidence="15">
    <location>
        <begin position="83"/>
        <end position="149"/>
    </location>
</feature>
<comment type="caution">
    <text evidence="16">The sequence shown here is derived from an EMBL/GenBank/DDBJ whole genome shotgun (WGS) entry which is preliminary data.</text>
</comment>
<dbReference type="GO" id="GO:0046961">
    <property type="term" value="F:proton-transporting ATPase activity, rotational mechanism"/>
    <property type="evidence" value="ECO:0007669"/>
    <property type="project" value="TreeGrafter"/>
</dbReference>
<evidence type="ECO:0000256" key="14">
    <source>
        <dbReference type="RuleBase" id="RU003848"/>
    </source>
</evidence>
<evidence type="ECO:0000256" key="13">
    <source>
        <dbReference type="HAMAP-Rule" id="MF_01398"/>
    </source>
</evidence>
<keyword evidence="8 13" id="KW-0472">Membrane</keyword>
<accession>A0A8J7IVK9</accession>
<evidence type="ECO:0000256" key="8">
    <source>
        <dbReference type="ARBA" id="ARBA00023136"/>
    </source>
</evidence>
<comment type="function">
    <text evidence="11">Component of the F(0) channel, it forms part of the peripheral stalk, linking F(1) to F(0). The b'-subunit is a diverged and duplicated form of b found in plants and photosynthetic bacteria.</text>
</comment>
<evidence type="ECO:0000256" key="2">
    <source>
        <dbReference type="ARBA" id="ARBA00022448"/>
    </source>
</evidence>
<keyword evidence="5 13" id="KW-0375">Hydrogen ion transport</keyword>
<comment type="function">
    <text evidence="10 13">F(1)F(0) ATP synthase produces ATP from ADP in the presence of a proton or sodium gradient. F-type ATPases consist of two structural domains, F(1) containing the extramembraneous catalytic core and F(0) containing the membrane proton channel, linked together by a central stalk and a peripheral stalk. During catalysis, ATP synthesis in the catalytic domain of F(1) is coupled via a rotary mechanism of the central stalk subunits to proton translocation.</text>
</comment>
<keyword evidence="7 13" id="KW-0406">Ion transport</keyword>
<keyword evidence="13" id="KW-1003">Cell membrane</keyword>
<keyword evidence="2 13" id="KW-0813">Transport</keyword>
<evidence type="ECO:0000256" key="6">
    <source>
        <dbReference type="ARBA" id="ARBA00022989"/>
    </source>
</evidence>
<proteinExistence type="inferred from homology"/>
<dbReference type="PANTHER" id="PTHR33445">
    <property type="entry name" value="ATP SYNTHASE SUBUNIT B', CHLOROPLASTIC"/>
    <property type="match status" value="1"/>
</dbReference>
<dbReference type="GO" id="GO:0012505">
    <property type="term" value="C:endomembrane system"/>
    <property type="evidence" value="ECO:0007669"/>
    <property type="project" value="UniProtKB-SubCell"/>
</dbReference>
<keyword evidence="6 13" id="KW-1133">Transmembrane helix</keyword>
<evidence type="ECO:0000256" key="10">
    <source>
        <dbReference type="ARBA" id="ARBA00025198"/>
    </source>
</evidence>
<dbReference type="Pfam" id="PF00430">
    <property type="entry name" value="ATP-synt_B"/>
    <property type="match status" value="1"/>
</dbReference>